<proteinExistence type="predicted"/>
<comment type="caution">
    <text evidence="2">The sequence shown here is derived from an EMBL/GenBank/DDBJ whole genome shotgun (WGS) entry which is preliminary data.</text>
</comment>
<organism evidence="2 3">
    <name type="scientific">Litoreibacter halocynthiae</name>
    <dbReference type="NCBI Taxonomy" id="1242689"/>
    <lineage>
        <taxon>Bacteria</taxon>
        <taxon>Pseudomonadati</taxon>
        <taxon>Pseudomonadota</taxon>
        <taxon>Alphaproteobacteria</taxon>
        <taxon>Rhodobacterales</taxon>
        <taxon>Roseobacteraceae</taxon>
        <taxon>Litoreibacter</taxon>
    </lineage>
</organism>
<accession>A0A4R7LLS2</accession>
<feature type="region of interest" description="Disordered" evidence="1">
    <location>
        <begin position="33"/>
        <end position="101"/>
    </location>
</feature>
<gene>
    <name evidence="2" type="ORF">BDE40_2365</name>
</gene>
<protein>
    <submittedName>
        <fullName evidence="2">Uncharacterized protein</fullName>
    </submittedName>
</protein>
<evidence type="ECO:0000256" key="1">
    <source>
        <dbReference type="SAM" id="MobiDB-lite"/>
    </source>
</evidence>
<reference evidence="2 3" key="1">
    <citation type="submission" date="2019-03" db="EMBL/GenBank/DDBJ databases">
        <title>Genomic Encyclopedia of Archaeal and Bacterial Type Strains, Phase II (KMG-II): from individual species to whole genera.</title>
        <authorList>
            <person name="Goeker M."/>
        </authorList>
    </citation>
    <scope>NUCLEOTIDE SEQUENCE [LARGE SCALE GENOMIC DNA]</scope>
    <source>
        <strain evidence="2 3">DSM 29467</strain>
    </source>
</reference>
<evidence type="ECO:0000313" key="3">
    <source>
        <dbReference type="Proteomes" id="UP000294563"/>
    </source>
</evidence>
<feature type="compositionally biased region" description="Polar residues" evidence="1">
    <location>
        <begin position="33"/>
        <end position="46"/>
    </location>
</feature>
<feature type="compositionally biased region" description="Basic residues" evidence="1">
    <location>
        <begin position="90"/>
        <end position="101"/>
    </location>
</feature>
<feature type="compositionally biased region" description="Basic and acidic residues" evidence="1">
    <location>
        <begin position="67"/>
        <end position="89"/>
    </location>
</feature>
<dbReference type="EMBL" id="SOBH01000002">
    <property type="protein sequence ID" value="TDT75632.1"/>
    <property type="molecule type" value="Genomic_DNA"/>
</dbReference>
<evidence type="ECO:0000313" key="2">
    <source>
        <dbReference type="EMBL" id="TDT75632.1"/>
    </source>
</evidence>
<sequence length="101" mass="11604">MPHVYSGETKPFQHREWIKRKTLELRRLHHSQRAANATNQMSQTLSWLKPPSVSKGLTTDTALGRARRSDSFGRSDCGDAAKGKFEPKPSHIHPIWRKFEP</sequence>
<dbReference type="Proteomes" id="UP000294563">
    <property type="component" value="Unassembled WGS sequence"/>
</dbReference>
<dbReference type="AlphaFoldDB" id="A0A4R7LLS2"/>
<keyword evidence="3" id="KW-1185">Reference proteome</keyword>
<name>A0A4R7LLS2_9RHOB</name>